<protein>
    <recommendedName>
        <fullName evidence="2">Peripheral subunit-binding (PSBD) domain-containing protein</fullName>
    </recommendedName>
</protein>
<dbReference type="OrthoDB" id="10572684at2759"/>
<feature type="domain" description="Peripheral subunit-binding (PSBD)" evidence="2">
    <location>
        <begin position="1"/>
        <end position="36"/>
    </location>
</feature>
<dbReference type="Pfam" id="PF02817">
    <property type="entry name" value="E3_binding"/>
    <property type="match status" value="1"/>
</dbReference>
<dbReference type="Proteomes" id="UP000054549">
    <property type="component" value="Unassembled WGS sequence"/>
</dbReference>
<dbReference type="PROSITE" id="PS51826">
    <property type="entry name" value="PSBD"/>
    <property type="match status" value="1"/>
</dbReference>
<sequence length="50" mass="5535">PSVRHSAKKNEVDFSLIAPGSGKDGRVEKKDVEAYLTHLTLKEVSPQLKM</sequence>
<evidence type="ECO:0000313" key="4">
    <source>
        <dbReference type="Proteomes" id="UP000054549"/>
    </source>
</evidence>
<proteinExistence type="inferred from homology"/>
<comment type="similarity">
    <text evidence="1">Belongs to the 2-oxoacid dehydrogenase family.</text>
</comment>
<keyword evidence="4" id="KW-1185">Reference proteome</keyword>
<gene>
    <name evidence="3" type="ORF">M378DRAFT_82826</name>
</gene>
<name>A0A0C2WWJ4_AMAMK</name>
<organism evidence="3 4">
    <name type="scientific">Amanita muscaria (strain Koide BX008)</name>
    <dbReference type="NCBI Taxonomy" id="946122"/>
    <lineage>
        <taxon>Eukaryota</taxon>
        <taxon>Fungi</taxon>
        <taxon>Dikarya</taxon>
        <taxon>Basidiomycota</taxon>
        <taxon>Agaricomycotina</taxon>
        <taxon>Agaricomycetes</taxon>
        <taxon>Agaricomycetidae</taxon>
        <taxon>Agaricales</taxon>
        <taxon>Pluteineae</taxon>
        <taxon>Amanitaceae</taxon>
        <taxon>Amanita</taxon>
    </lineage>
</organism>
<reference evidence="3 4" key="1">
    <citation type="submission" date="2014-04" db="EMBL/GenBank/DDBJ databases">
        <title>Evolutionary Origins and Diversification of the Mycorrhizal Mutualists.</title>
        <authorList>
            <consortium name="DOE Joint Genome Institute"/>
            <consortium name="Mycorrhizal Genomics Consortium"/>
            <person name="Kohler A."/>
            <person name="Kuo A."/>
            <person name="Nagy L.G."/>
            <person name="Floudas D."/>
            <person name="Copeland A."/>
            <person name="Barry K.W."/>
            <person name="Cichocki N."/>
            <person name="Veneault-Fourrey C."/>
            <person name="LaButti K."/>
            <person name="Lindquist E.A."/>
            <person name="Lipzen A."/>
            <person name="Lundell T."/>
            <person name="Morin E."/>
            <person name="Murat C."/>
            <person name="Riley R."/>
            <person name="Ohm R."/>
            <person name="Sun H."/>
            <person name="Tunlid A."/>
            <person name="Henrissat B."/>
            <person name="Grigoriev I.V."/>
            <person name="Hibbett D.S."/>
            <person name="Martin F."/>
        </authorList>
    </citation>
    <scope>NUCLEOTIDE SEQUENCE [LARGE SCALE GENOMIC DNA]</scope>
    <source>
        <strain evidence="3 4">Koide BX008</strain>
    </source>
</reference>
<evidence type="ECO:0000259" key="2">
    <source>
        <dbReference type="PROSITE" id="PS51826"/>
    </source>
</evidence>
<accession>A0A0C2WWJ4</accession>
<dbReference type="InParanoid" id="A0A0C2WWJ4"/>
<evidence type="ECO:0000256" key="1">
    <source>
        <dbReference type="ARBA" id="ARBA00007317"/>
    </source>
</evidence>
<dbReference type="Gene3D" id="4.10.320.10">
    <property type="entry name" value="E3-binding domain"/>
    <property type="match status" value="1"/>
</dbReference>
<dbReference type="GO" id="GO:0016746">
    <property type="term" value="F:acyltransferase activity"/>
    <property type="evidence" value="ECO:0007669"/>
    <property type="project" value="InterPro"/>
</dbReference>
<feature type="non-terminal residue" evidence="3">
    <location>
        <position position="1"/>
    </location>
</feature>
<dbReference type="EMBL" id="KN818287">
    <property type="protein sequence ID" value="KIL61186.1"/>
    <property type="molecule type" value="Genomic_DNA"/>
</dbReference>
<dbReference type="InterPro" id="IPR004167">
    <property type="entry name" value="PSBD"/>
</dbReference>
<dbReference type="HOGENOM" id="CLU_3129612_0_0_1"/>
<evidence type="ECO:0000313" key="3">
    <source>
        <dbReference type="EMBL" id="KIL61186.1"/>
    </source>
</evidence>
<dbReference type="InterPro" id="IPR036625">
    <property type="entry name" value="E3-bd_dom_sf"/>
</dbReference>
<dbReference type="SUPFAM" id="SSF47005">
    <property type="entry name" value="Peripheral subunit-binding domain of 2-oxo acid dehydrogenase complex"/>
    <property type="match status" value="1"/>
</dbReference>
<dbReference type="AlphaFoldDB" id="A0A0C2WWJ4"/>